<keyword evidence="2" id="KW-0813">Transport</keyword>
<feature type="domain" description="ABC transporter" evidence="5">
    <location>
        <begin position="15"/>
        <end position="240"/>
    </location>
</feature>
<keyword evidence="7" id="KW-1185">Reference proteome</keyword>
<dbReference type="Gene3D" id="3.40.50.300">
    <property type="entry name" value="P-loop containing nucleotide triphosphate hydrolases"/>
    <property type="match status" value="1"/>
</dbReference>
<dbReference type="SUPFAM" id="SSF52540">
    <property type="entry name" value="P-loop containing nucleoside triphosphate hydrolases"/>
    <property type="match status" value="1"/>
</dbReference>
<evidence type="ECO:0000256" key="4">
    <source>
        <dbReference type="ARBA" id="ARBA00022840"/>
    </source>
</evidence>
<dbReference type="EMBL" id="BMNB01000015">
    <property type="protein sequence ID" value="GGM47435.1"/>
    <property type="molecule type" value="Genomic_DNA"/>
</dbReference>
<dbReference type="PANTHER" id="PTHR43335:SF4">
    <property type="entry name" value="ABC TRANSPORTER, ATP-BINDING PROTEIN"/>
    <property type="match status" value="1"/>
</dbReference>
<dbReference type="InterPro" id="IPR003593">
    <property type="entry name" value="AAA+_ATPase"/>
</dbReference>
<dbReference type="SMART" id="SM00382">
    <property type="entry name" value="AAA"/>
    <property type="match status" value="1"/>
</dbReference>
<evidence type="ECO:0000313" key="7">
    <source>
        <dbReference type="Proteomes" id="UP000608890"/>
    </source>
</evidence>
<dbReference type="InterPro" id="IPR027417">
    <property type="entry name" value="P-loop_NTPase"/>
</dbReference>
<comment type="similarity">
    <text evidence="1">Belongs to the ABC transporter superfamily.</text>
</comment>
<dbReference type="InterPro" id="IPR017871">
    <property type="entry name" value="ABC_transporter-like_CS"/>
</dbReference>
<dbReference type="GO" id="GO:0016887">
    <property type="term" value="F:ATP hydrolysis activity"/>
    <property type="evidence" value="ECO:0007669"/>
    <property type="project" value="InterPro"/>
</dbReference>
<dbReference type="GO" id="GO:0005524">
    <property type="term" value="F:ATP binding"/>
    <property type="evidence" value="ECO:0007669"/>
    <property type="project" value="UniProtKB-KW"/>
</dbReference>
<evidence type="ECO:0000313" key="6">
    <source>
        <dbReference type="EMBL" id="GGM47435.1"/>
    </source>
</evidence>
<sequence>MTRAAAAMSHAFVVIEFKGVTKRYGRKVAVAEVTFSVRPGKVTGFLGPNGAGKSTSLRVLLGLDHATSGTALIDGKRYRDLRYPLRTVGALLDGAQPAPDRRGVDHLIWIARSNRIPRSRVGEVLDAVGLTDAAKQRVSKYSLGMRQRLGIAAALLGDPAVLILDEPVNGLDPDGIRWIRNFLRDYATQGRTVLLSSHLMTEMAGTADDVVVIANGRIVADGSLPEITRGHASLEAAFFALTGEQKQVWA</sequence>
<accession>A0A917U0Y2</accession>
<reference evidence="6" key="2">
    <citation type="submission" date="2020-09" db="EMBL/GenBank/DDBJ databases">
        <authorList>
            <person name="Sun Q."/>
            <person name="Zhou Y."/>
        </authorList>
    </citation>
    <scope>NUCLEOTIDE SEQUENCE</scope>
    <source>
        <strain evidence="6">CGMCC 4.7312</strain>
    </source>
</reference>
<dbReference type="InterPro" id="IPR003439">
    <property type="entry name" value="ABC_transporter-like_ATP-bd"/>
</dbReference>
<dbReference type="Proteomes" id="UP000608890">
    <property type="component" value="Unassembled WGS sequence"/>
</dbReference>
<evidence type="ECO:0000256" key="3">
    <source>
        <dbReference type="ARBA" id="ARBA00022741"/>
    </source>
</evidence>
<evidence type="ECO:0000256" key="1">
    <source>
        <dbReference type="ARBA" id="ARBA00005417"/>
    </source>
</evidence>
<protein>
    <recommendedName>
        <fullName evidence="5">ABC transporter domain-containing protein</fullName>
    </recommendedName>
</protein>
<evidence type="ECO:0000256" key="2">
    <source>
        <dbReference type="ARBA" id="ARBA00022448"/>
    </source>
</evidence>
<gene>
    <name evidence="6" type="ORF">GCM10011608_35230</name>
</gene>
<dbReference type="PROSITE" id="PS00211">
    <property type="entry name" value="ABC_TRANSPORTER_1"/>
    <property type="match status" value="1"/>
</dbReference>
<evidence type="ECO:0000259" key="5">
    <source>
        <dbReference type="PROSITE" id="PS50893"/>
    </source>
</evidence>
<comment type="caution">
    <text evidence="6">The sequence shown here is derived from an EMBL/GenBank/DDBJ whole genome shotgun (WGS) entry which is preliminary data.</text>
</comment>
<keyword evidence="3" id="KW-0547">Nucleotide-binding</keyword>
<organism evidence="6 7">
    <name type="scientific">Micromonospora sonchi</name>
    <dbReference type="NCBI Taxonomy" id="1763543"/>
    <lineage>
        <taxon>Bacteria</taxon>
        <taxon>Bacillati</taxon>
        <taxon>Actinomycetota</taxon>
        <taxon>Actinomycetes</taxon>
        <taxon>Micromonosporales</taxon>
        <taxon>Micromonosporaceae</taxon>
        <taxon>Micromonospora</taxon>
    </lineage>
</organism>
<reference evidence="6" key="1">
    <citation type="journal article" date="2014" name="Int. J. Syst. Evol. Microbiol.">
        <title>Complete genome sequence of Corynebacterium casei LMG S-19264T (=DSM 44701T), isolated from a smear-ripened cheese.</title>
        <authorList>
            <consortium name="US DOE Joint Genome Institute (JGI-PGF)"/>
            <person name="Walter F."/>
            <person name="Albersmeier A."/>
            <person name="Kalinowski J."/>
            <person name="Ruckert C."/>
        </authorList>
    </citation>
    <scope>NUCLEOTIDE SEQUENCE</scope>
    <source>
        <strain evidence="6">CGMCC 4.7312</strain>
    </source>
</reference>
<name>A0A917U0Y2_9ACTN</name>
<dbReference type="AlphaFoldDB" id="A0A917U0Y2"/>
<dbReference type="Pfam" id="PF00005">
    <property type="entry name" value="ABC_tran"/>
    <property type="match status" value="1"/>
</dbReference>
<dbReference type="PANTHER" id="PTHR43335">
    <property type="entry name" value="ABC TRANSPORTER, ATP-BINDING PROTEIN"/>
    <property type="match status" value="1"/>
</dbReference>
<dbReference type="PROSITE" id="PS50893">
    <property type="entry name" value="ABC_TRANSPORTER_2"/>
    <property type="match status" value="1"/>
</dbReference>
<proteinExistence type="inferred from homology"/>
<keyword evidence="4" id="KW-0067">ATP-binding</keyword>